<accession>A0ABR0YHN0</accession>
<feature type="compositionally biased region" description="Basic and acidic residues" evidence="1">
    <location>
        <begin position="590"/>
        <end position="616"/>
    </location>
</feature>
<feature type="compositionally biased region" description="Low complexity" evidence="1">
    <location>
        <begin position="514"/>
        <end position="523"/>
    </location>
</feature>
<feature type="compositionally biased region" description="Polar residues" evidence="1">
    <location>
        <begin position="284"/>
        <end position="295"/>
    </location>
</feature>
<keyword evidence="3" id="KW-1185">Reference proteome</keyword>
<feature type="compositionally biased region" description="Basic and acidic residues" evidence="1">
    <location>
        <begin position="210"/>
        <end position="244"/>
    </location>
</feature>
<feature type="region of interest" description="Disordered" evidence="1">
    <location>
        <begin position="94"/>
        <end position="125"/>
    </location>
</feature>
<dbReference type="InterPro" id="IPR026115">
    <property type="entry name" value="NABC1"/>
</dbReference>
<feature type="compositionally biased region" description="Basic and acidic residues" evidence="1">
    <location>
        <begin position="189"/>
        <end position="200"/>
    </location>
</feature>
<dbReference type="PANTHER" id="PTHR15016">
    <property type="entry name" value="BREAST CARCINOMA-AMPLIFIED SEQUENCE 1"/>
    <property type="match status" value="1"/>
</dbReference>
<feature type="compositionally biased region" description="Polar residues" evidence="1">
    <location>
        <begin position="620"/>
        <end position="634"/>
    </location>
</feature>
<dbReference type="PANTHER" id="PTHR15016:SF6">
    <property type="entry name" value="BREAST CARCINOMA-AMPLIFIED SEQUENCE 1"/>
    <property type="match status" value="1"/>
</dbReference>
<name>A0ABR0YHN0_HUSHU</name>
<feature type="compositionally biased region" description="Basic and acidic residues" evidence="1">
    <location>
        <begin position="394"/>
        <end position="410"/>
    </location>
</feature>
<evidence type="ECO:0000313" key="2">
    <source>
        <dbReference type="EMBL" id="KAK6471914.1"/>
    </source>
</evidence>
<evidence type="ECO:0000313" key="3">
    <source>
        <dbReference type="Proteomes" id="UP001369086"/>
    </source>
</evidence>
<feature type="compositionally biased region" description="Low complexity" evidence="1">
    <location>
        <begin position="457"/>
        <end position="478"/>
    </location>
</feature>
<feature type="compositionally biased region" description="Basic and acidic residues" evidence="1">
    <location>
        <begin position="340"/>
        <end position="375"/>
    </location>
</feature>
<proteinExistence type="predicted"/>
<feature type="compositionally biased region" description="Low complexity" evidence="1">
    <location>
        <begin position="146"/>
        <end position="166"/>
    </location>
</feature>
<feature type="compositionally biased region" description="Polar residues" evidence="1">
    <location>
        <begin position="441"/>
        <end position="456"/>
    </location>
</feature>
<evidence type="ECO:0000256" key="1">
    <source>
        <dbReference type="SAM" id="MobiDB-lite"/>
    </source>
</evidence>
<protein>
    <submittedName>
        <fullName evidence="2">Breast carcinoma-amplified sequence 1 isoform X4</fullName>
    </submittedName>
</protein>
<sequence>MCSSSFSFLLILTWEEGPNHLLTNSPRNQNKNRISKMGNELSATENAEGNEGKAFENGIQVEPIAGKLQNGGAHVQHIEISVSNDVADCKADVKQNTELSSSQKTMEMSSSSGQDGNNAGKNAKKTMPAAKSLFSLSFSTPVPVRSEAPTATDSSSSSSEPAKPSSGPENPPANQFTAEKTVHPQLPVPERESVKAEKRPPSQSLLPDVSLKESKEAPKPKEISFFDKLFKTSDKEKESSKPVDETQPELSTEDSKGPAATATANEVVQVQLNNAQRAEPGEGSSISVRLQNSQRKATDRTRDSTEDSDCDQDSSGDETATEDNPVMNFFKTLVSPSKSSKSDSESQDSPKEKKKGLDSKEAMAEKEQKASKVEKGQASLPVAQQLPAKPETQPAKEQEPPGKQKTDKESSPSPFSKLFRQKQGEQEAEAASDVKAVKAVPSQSAKGESKGTESSAKSQKSGQAEGQQEGQEAQTQQKPAKEATASPFSKLFKQKTVAESQTAEAKVEVDAPATTTVTSNTKTAENSNTAAKEGDESKPAKSTFMSFFKPLSVREEEKVALEVNGKDSDQTRLDSKSKATAQEKPSATPEAEKKAPSPEVSKKKSGKQESLQKPKALEASQDSKSVSEASQNGEESTKDTPRRLEKRPSIGGFFKGLGSKRMSDVGVQTDPVCISPAQKSK</sequence>
<feature type="compositionally biased region" description="Basic and acidic residues" evidence="1">
    <location>
        <begin position="635"/>
        <end position="648"/>
    </location>
</feature>
<feature type="region of interest" description="Disordered" evidence="1">
    <location>
        <begin position="143"/>
        <end position="543"/>
    </location>
</feature>
<reference evidence="2 3" key="1">
    <citation type="submission" date="2021-05" db="EMBL/GenBank/DDBJ databases">
        <authorList>
            <person name="Zahm M."/>
            <person name="Klopp C."/>
            <person name="Cabau C."/>
            <person name="Kuhl H."/>
            <person name="Suciu R."/>
            <person name="Ciorpac M."/>
            <person name="Holostenco D."/>
            <person name="Gessner J."/>
            <person name="Wuertz S."/>
            <person name="Hohne C."/>
            <person name="Stock M."/>
            <person name="Gislard M."/>
            <person name="Lluch J."/>
            <person name="Milhes M."/>
            <person name="Lampietro C."/>
            <person name="Lopez Roques C."/>
            <person name="Donnadieu C."/>
            <person name="Du K."/>
            <person name="Schartl M."/>
            <person name="Guiguen Y."/>
        </authorList>
    </citation>
    <scope>NUCLEOTIDE SEQUENCE [LARGE SCALE GENOMIC DNA]</scope>
    <source>
        <strain evidence="2">Hh-F2</strain>
        <tissue evidence="2">Blood</tissue>
    </source>
</reference>
<dbReference type="Proteomes" id="UP001369086">
    <property type="component" value="Unassembled WGS sequence"/>
</dbReference>
<feature type="compositionally biased region" description="Basic and acidic residues" evidence="1">
    <location>
        <begin position="296"/>
        <end position="305"/>
    </location>
</feature>
<gene>
    <name evidence="2" type="ORF">HHUSO_G28892</name>
</gene>
<organism evidence="2 3">
    <name type="scientific">Huso huso</name>
    <name type="common">Beluga</name>
    <name type="synonym">Acipenser huso</name>
    <dbReference type="NCBI Taxonomy" id="61971"/>
    <lineage>
        <taxon>Eukaryota</taxon>
        <taxon>Metazoa</taxon>
        <taxon>Chordata</taxon>
        <taxon>Craniata</taxon>
        <taxon>Vertebrata</taxon>
        <taxon>Euteleostomi</taxon>
        <taxon>Actinopterygii</taxon>
        <taxon>Chondrostei</taxon>
        <taxon>Acipenseriformes</taxon>
        <taxon>Acipenseridae</taxon>
        <taxon>Huso</taxon>
    </lineage>
</organism>
<feature type="compositionally biased region" description="Polar residues" evidence="1">
    <location>
        <begin position="262"/>
        <end position="276"/>
    </location>
</feature>
<feature type="region of interest" description="Disordered" evidence="1">
    <location>
        <begin position="559"/>
        <end position="681"/>
    </location>
</feature>
<feature type="compositionally biased region" description="Basic and acidic residues" evidence="1">
    <location>
        <begin position="559"/>
        <end position="577"/>
    </location>
</feature>
<comment type="caution">
    <text evidence="2">The sequence shown here is derived from an EMBL/GenBank/DDBJ whole genome shotgun (WGS) entry which is preliminary data.</text>
</comment>
<feature type="compositionally biased region" description="Acidic residues" evidence="1">
    <location>
        <begin position="306"/>
        <end position="321"/>
    </location>
</feature>
<dbReference type="EMBL" id="JAHFZB010000030">
    <property type="protein sequence ID" value="KAK6471914.1"/>
    <property type="molecule type" value="Genomic_DNA"/>
</dbReference>
<feature type="compositionally biased region" description="Low complexity" evidence="1">
    <location>
        <begin position="100"/>
        <end position="112"/>
    </location>
</feature>